<reference evidence="2 3" key="1">
    <citation type="submission" date="2020-07" db="EMBL/GenBank/DDBJ databases">
        <authorList>
            <person name="Xu S."/>
            <person name="Li A."/>
        </authorList>
    </citation>
    <scope>NUCLEOTIDE SEQUENCE [LARGE SCALE GENOMIC DNA]</scope>
    <source>
        <strain evidence="2 3">SG-8</strain>
    </source>
</reference>
<organism evidence="2 3">
    <name type="scientific">Marilutibacter penaei</name>
    <dbReference type="NCBI Taxonomy" id="2759900"/>
    <lineage>
        <taxon>Bacteria</taxon>
        <taxon>Pseudomonadati</taxon>
        <taxon>Pseudomonadota</taxon>
        <taxon>Gammaproteobacteria</taxon>
        <taxon>Lysobacterales</taxon>
        <taxon>Lysobacteraceae</taxon>
        <taxon>Marilutibacter</taxon>
    </lineage>
</organism>
<dbReference type="Gene3D" id="2.40.160.10">
    <property type="entry name" value="Porin"/>
    <property type="match status" value="1"/>
</dbReference>
<dbReference type="EMBL" id="JACHTE010000011">
    <property type="protein sequence ID" value="MBB1089646.1"/>
    <property type="molecule type" value="Genomic_DNA"/>
</dbReference>
<accession>A0A7W3U667</accession>
<keyword evidence="1" id="KW-0732">Signal</keyword>
<evidence type="ECO:0000256" key="1">
    <source>
        <dbReference type="SAM" id="SignalP"/>
    </source>
</evidence>
<proteinExistence type="predicted"/>
<comment type="caution">
    <text evidence="2">The sequence shown here is derived from an EMBL/GenBank/DDBJ whole genome shotgun (WGS) entry which is preliminary data.</text>
</comment>
<dbReference type="Pfam" id="PF07396">
    <property type="entry name" value="Porin_O_P"/>
    <property type="match status" value="1"/>
</dbReference>
<feature type="signal peptide" evidence="1">
    <location>
        <begin position="1"/>
        <end position="25"/>
    </location>
</feature>
<dbReference type="Proteomes" id="UP000552587">
    <property type="component" value="Unassembled WGS sequence"/>
</dbReference>
<gene>
    <name evidence="2" type="ORF">H4F99_14265</name>
</gene>
<dbReference type="RefSeq" id="WP_182670632.1">
    <property type="nucleotide sequence ID" value="NZ_JACHTE010000011.1"/>
</dbReference>
<name>A0A7W3U667_9GAMM</name>
<dbReference type="InterPro" id="IPR023614">
    <property type="entry name" value="Porin_dom_sf"/>
</dbReference>
<dbReference type="AlphaFoldDB" id="A0A7W3U667"/>
<protein>
    <recommendedName>
        <fullName evidence="4">Porin</fullName>
    </recommendedName>
</protein>
<evidence type="ECO:0000313" key="2">
    <source>
        <dbReference type="EMBL" id="MBB1089646.1"/>
    </source>
</evidence>
<dbReference type="InterPro" id="IPR010870">
    <property type="entry name" value="Porin_O/P"/>
</dbReference>
<feature type="chain" id="PRO_5030694181" description="Porin" evidence="1">
    <location>
        <begin position="26"/>
        <end position="428"/>
    </location>
</feature>
<keyword evidence="3" id="KW-1185">Reference proteome</keyword>
<evidence type="ECO:0008006" key="4">
    <source>
        <dbReference type="Google" id="ProtNLM"/>
    </source>
</evidence>
<dbReference type="SUPFAM" id="SSF56935">
    <property type="entry name" value="Porins"/>
    <property type="match status" value="1"/>
</dbReference>
<sequence length="428" mass="47463">MSWNAKHAAIPALLVLLLAPPPVRAQSPESDLPDQIDESALRGVDDYALPELPGEVLEEIQDDEGWMTWKPGLVLLYDWNAIDQDDATAAEVGAQGHDDEWRAIRFTNRGRLGHSGKLTYLVSFEYKGFNKNPGDPDWSWTDIQLKYDFGAAGSLMVGKVKEVAVYEMVGDSANLPHQERVLSPFFQSRSLGINWLRQWGGERGTFEVGVYNDAWLQSGHVTLDERGNHVGARLTGLAWWRDEGDRFLHLGINARHVEDNDGLLNFRGRPASNVLPNYVNTGDFAADSAEFLGVEALWNHGPVSILGEWVVNQVDAPAFGDPRFTGWYVTGAWVLTGETRPYDRKVGYARRVLPDGRWGALELVARVGATDLSDGGIDGGAFRISTFGLNWWASRRLKAGVQWTGTDLDGPGQTGTTDAIQTRLQWVY</sequence>
<evidence type="ECO:0000313" key="3">
    <source>
        <dbReference type="Proteomes" id="UP000552587"/>
    </source>
</evidence>